<gene>
    <name evidence="4" type="ORF">GSOID_T00009323001</name>
</gene>
<dbReference type="SMART" id="SM00232">
    <property type="entry name" value="JAB_MPN"/>
    <property type="match status" value="1"/>
</dbReference>
<dbReference type="Gene3D" id="1.25.40.10">
    <property type="entry name" value="Tetratricopeptide repeat domain"/>
    <property type="match status" value="1"/>
</dbReference>
<dbReference type="Gene3D" id="3.40.50.1010">
    <property type="entry name" value="5'-nuclease"/>
    <property type="match status" value="1"/>
</dbReference>
<dbReference type="InterPro" id="IPR024969">
    <property type="entry name" value="EIF3F/CSN6-like_C"/>
</dbReference>
<feature type="compositionally biased region" description="Acidic residues" evidence="2">
    <location>
        <begin position="444"/>
        <end position="456"/>
    </location>
</feature>
<evidence type="ECO:0000313" key="4">
    <source>
        <dbReference type="EMBL" id="CBY21552.1"/>
    </source>
</evidence>
<evidence type="ECO:0000256" key="1">
    <source>
        <dbReference type="ARBA" id="ARBA00023161"/>
    </source>
</evidence>
<feature type="compositionally biased region" description="Low complexity" evidence="2">
    <location>
        <begin position="536"/>
        <end position="547"/>
    </location>
</feature>
<dbReference type="EMBL" id="FN653017">
    <property type="protein sequence ID" value="CBY21552.1"/>
    <property type="molecule type" value="Genomic_DNA"/>
</dbReference>
<proteinExistence type="predicted"/>
<dbReference type="Proteomes" id="UP000001307">
    <property type="component" value="Unassembled WGS sequence"/>
</dbReference>
<dbReference type="Pfam" id="PF10373">
    <property type="entry name" value="EST1_DNA_bind"/>
    <property type="match status" value="1"/>
</dbReference>
<dbReference type="PANTHER" id="PTHR15696:SF7">
    <property type="entry name" value="NONSENSE-MEDIATED MRNA DECAY FACTOR"/>
    <property type="match status" value="1"/>
</dbReference>
<dbReference type="Gene3D" id="3.40.140.10">
    <property type="entry name" value="Cytidine Deaminase, domain 2"/>
    <property type="match status" value="1"/>
</dbReference>
<dbReference type="OrthoDB" id="25498at2759"/>
<name>E4WUM2_OIKDI</name>
<feature type="compositionally biased region" description="Polar residues" evidence="2">
    <location>
        <begin position="510"/>
        <end position="521"/>
    </location>
</feature>
<dbReference type="InterPro" id="IPR045153">
    <property type="entry name" value="Est1/Ebs1-like"/>
</dbReference>
<feature type="region of interest" description="Disordered" evidence="2">
    <location>
        <begin position="431"/>
        <end position="554"/>
    </location>
</feature>
<dbReference type="InParanoid" id="E4WUM2"/>
<dbReference type="Pfam" id="PF13012">
    <property type="entry name" value="MitMem_reg"/>
    <property type="match status" value="1"/>
</dbReference>
<keyword evidence="5" id="KW-1185">Reference proteome</keyword>
<dbReference type="AlphaFoldDB" id="E4WUM2"/>
<evidence type="ECO:0000259" key="3">
    <source>
        <dbReference type="PROSITE" id="PS50249"/>
    </source>
</evidence>
<dbReference type="Pfam" id="PF10374">
    <property type="entry name" value="EST1"/>
    <property type="match status" value="1"/>
</dbReference>
<dbReference type="InterPro" id="IPR000555">
    <property type="entry name" value="JAMM/MPN+_dom"/>
</dbReference>
<evidence type="ECO:0000256" key="2">
    <source>
        <dbReference type="SAM" id="MobiDB-lite"/>
    </source>
</evidence>
<dbReference type="GO" id="GO:0070034">
    <property type="term" value="F:telomerase RNA binding"/>
    <property type="evidence" value="ECO:0007669"/>
    <property type="project" value="TreeGrafter"/>
</dbReference>
<reference evidence="4" key="1">
    <citation type="journal article" date="2010" name="Science">
        <title>Plasticity of animal genome architecture unmasked by rapid evolution of a pelagic tunicate.</title>
        <authorList>
            <person name="Denoeud F."/>
            <person name="Henriet S."/>
            <person name="Mungpakdee S."/>
            <person name="Aury J.M."/>
            <person name="Da Silva C."/>
            <person name="Brinkmann H."/>
            <person name="Mikhaleva J."/>
            <person name="Olsen L.C."/>
            <person name="Jubin C."/>
            <person name="Canestro C."/>
            <person name="Bouquet J.M."/>
            <person name="Danks G."/>
            <person name="Poulain J."/>
            <person name="Campsteijn C."/>
            <person name="Adamski M."/>
            <person name="Cross I."/>
            <person name="Yadetie F."/>
            <person name="Muffato M."/>
            <person name="Louis A."/>
            <person name="Butcher S."/>
            <person name="Tsagkogeorga G."/>
            <person name="Konrad A."/>
            <person name="Singh S."/>
            <person name="Jensen M.F."/>
            <person name="Cong E.H."/>
            <person name="Eikeseth-Otteraa H."/>
            <person name="Noel B."/>
            <person name="Anthouard V."/>
            <person name="Porcel B.M."/>
            <person name="Kachouri-Lafond R."/>
            <person name="Nishino A."/>
            <person name="Ugolini M."/>
            <person name="Chourrout P."/>
            <person name="Nishida H."/>
            <person name="Aasland R."/>
            <person name="Huzurbazar S."/>
            <person name="Westhof E."/>
            <person name="Delsuc F."/>
            <person name="Lehrach H."/>
            <person name="Reinhardt R."/>
            <person name="Weissenbach J."/>
            <person name="Roy S.W."/>
            <person name="Artiguenave F."/>
            <person name="Postlethwait J.H."/>
            <person name="Manak J.R."/>
            <person name="Thompson E.M."/>
            <person name="Jaillon O."/>
            <person name="Du Pasquier L."/>
            <person name="Boudinot P."/>
            <person name="Liberles D.A."/>
            <person name="Volff J.N."/>
            <person name="Philippe H."/>
            <person name="Lenhard B."/>
            <person name="Roest Crollius H."/>
            <person name="Wincker P."/>
            <person name="Chourrout D."/>
        </authorList>
    </citation>
    <scope>NUCLEOTIDE SEQUENCE [LARGE SCALE GENOMIC DNA]</scope>
</reference>
<dbReference type="InterPro" id="IPR018834">
    <property type="entry name" value="DNA/RNA-bd_Est1-type"/>
</dbReference>
<dbReference type="GO" id="GO:0005697">
    <property type="term" value="C:telomerase holoenzyme complex"/>
    <property type="evidence" value="ECO:0007669"/>
    <property type="project" value="TreeGrafter"/>
</dbReference>
<evidence type="ECO:0000313" key="5">
    <source>
        <dbReference type="Proteomes" id="UP000001307"/>
    </source>
</evidence>
<keyword evidence="1" id="KW-0866">Nonsense-mediated mRNA decay</keyword>
<dbReference type="InterPro" id="IPR037518">
    <property type="entry name" value="MPN"/>
</dbReference>
<organism evidence="4">
    <name type="scientific">Oikopleura dioica</name>
    <name type="common">Tunicate</name>
    <dbReference type="NCBI Taxonomy" id="34765"/>
    <lineage>
        <taxon>Eukaryota</taxon>
        <taxon>Metazoa</taxon>
        <taxon>Chordata</taxon>
        <taxon>Tunicata</taxon>
        <taxon>Appendicularia</taxon>
        <taxon>Copelata</taxon>
        <taxon>Oikopleuridae</taxon>
        <taxon>Oikopleura</taxon>
    </lineage>
</organism>
<dbReference type="PROSITE" id="PS50249">
    <property type="entry name" value="MPN"/>
    <property type="match status" value="1"/>
</dbReference>
<feature type="domain" description="MPN" evidence="3">
    <location>
        <begin position="997"/>
        <end position="1143"/>
    </location>
</feature>
<dbReference type="GO" id="GO:0042162">
    <property type="term" value="F:telomeric DNA binding"/>
    <property type="evidence" value="ECO:0007669"/>
    <property type="project" value="TreeGrafter"/>
</dbReference>
<dbReference type="GO" id="GO:0000184">
    <property type="term" value="P:nuclear-transcribed mRNA catabolic process, nonsense-mediated decay"/>
    <property type="evidence" value="ECO:0007669"/>
    <property type="project" value="UniProtKB-KW"/>
</dbReference>
<dbReference type="Pfam" id="PF01398">
    <property type="entry name" value="JAB"/>
    <property type="match status" value="1"/>
</dbReference>
<accession>E4WUM2</accession>
<dbReference type="InterPro" id="IPR019458">
    <property type="entry name" value="Est1-like_N"/>
</dbReference>
<dbReference type="SUPFAM" id="SSF48452">
    <property type="entry name" value="TPR-like"/>
    <property type="match status" value="1"/>
</dbReference>
<dbReference type="GO" id="GO:0008237">
    <property type="term" value="F:metallopeptidase activity"/>
    <property type="evidence" value="ECO:0007669"/>
    <property type="project" value="InterPro"/>
</dbReference>
<dbReference type="FunCoup" id="E4WUM2">
    <property type="interactions" value="275"/>
</dbReference>
<dbReference type="InterPro" id="IPR011990">
    <property type="entry name" value="TPR-like_helical_dom_sf"/>
</dbReference>
<protein>
    <recommendedName>
        <fullName evidence="3">MPN domain-containing protein</fullName>
    </recommendedName>
</protein>
<sequence length="1280" mass="145203">MSLIAPEAKSSSQDASSHIRRAYKVALDAARRIKDGNNKTDIFTVSQKQMRQKLRDNMRRCILASPEEYGPMKLEETAWKYTVHGVIQRLKKDYRGSKSEITQLNMRSFLDASYGWYKSFMFQLLDKLNENGGAENIHFDWWSADNNDDDENKVDENEEQTADKNKVNTILLNLCYKCLMYLGDICRYACDLLPSFYSSKLPYRYYMKALHLFPNLGMPWNQVGTLMSNKYHGVFSLFFYRRCLQSESPYSDSFQNLKRMTDRAKKNYQIYPRNQMDNLSLDASTTERKLAVYWFSVVFLHLNGMFHPATYCTERELNTGCRRMLDLLDLCLYFDPADSEGEALVDPNADSKPGFIKRAAVTIDGPDCLHSNFLVIVFATLIQNFDDLRKQKSNPANAIFVSAADHVVNHAILQILECVRLEPATASCSSAADRASPDFADGPDFGDSEPEFDDEPVPVSLAKTKPVAKRTSPPKSAMSRFRRGGLDADLSEGESDLSEVSEEEDEICYSTDSADSTFSQEMDSEDEPRMNHVQQTSSSRNTNNNTNGPKDGPETIIEEEETESAEAQSSASITRIVDAPRKLACSFGIKKNEVVDVQKDENSDSDSESNSDKEEEMIFEFDDGVEADQVKENIGHTVHSEKDEEEEEDVVEQVETLDYSLLSELFDKFHVLPSLKIICDWLLANGDIIEESVSSPLWSRLVKLFHAFELELLLDEKKSVSDVAMKLATGDETWLQPFSLWEDRFLNGIPIMSDCHEHVDFKRNPKMSQWEENMLRFCSIRKLLKSCADKYPSTGITCEGDRFVGKEVKEVDDEFNIKGTFYGDTEGADQKVAGTYVIPTPAALCSSIECVKRINACENNHMIITNMTIDGLDLMKKDSKDAREVTKWLDIAFSRCEGNLKSIQQHEQRNLQRIRRFDSTGWVIHHLVNQGIRLQKQRKHVVLLIDSVKSETTPEVKKALQIASANNLQIQTVEEFVDWVSLKGIKTDMEATQPFLCKIQPTVLFQIIDYHERKGANISEKEKSPNRVIGTLCGSIDGGVVTVGSCYKVPHKEDDAEVAINMQFNEDLFKLQKKVAPNDMIIGWFTTSKQIDNNDMTFMDYYARLMSTVRQGKGGVHPIVLMVDTAPTNGKIDIKVYTLLKTKIGKRQIEGSMPLWLKTEIMYSDADRTILDELRKCSNSTSRKLTLPTGIDPLKSAVDGIIDNMKVIQEYVNDILEGKRKPNSVAGRLLTDFFHSIPHADAEVFEKMLNSNVNDYLMVLYLSQLANVELALNEKLVMAQ</sequence>
<dbReference type="PANTHER" id="PTHR15696">
    <property type="entry name" value="SMG-7 SUPPRESSOR WITH MORPHOLOGICAL EFFECT ON GENITALIA PROTEIN 7"/>
    <property type="match status" value="1"/>
</dbReference>
<feature type="compositionally biased region" description="Acidic residues" evidence="2">
    <location>
        <begin position="489"/>
        <end position="507"/>
    </location>
</feature>